<feature type="region of interest" description="Disordered" evidence="1">
    <location>
        <begin position="682"/>
        <end position="730"/>
    </location>
</feature>
<feature type="compositionally biased region" description="Polar residues" evidence="1">
    <location>
        <begin position="1027"/>
        <end position="1038"/>
    </location>
</feature>
<feature type="compositionally biased region" description="Low complexity" evidence="1">
    <location>
        <begin position="211"/>
        <end position="225"/>
    </location>
</feature>
<gene>
    <name evidence="2" type="ORF">EI555_004421</name>
</gene>
<evidence type="ECO:0000256" key="1">
    <source>
        <dbReference type="SAM" id="MobiDB-lite"/>
    </source>
</evidence>
<feature type="region of interest" description="Disordered" evidence="1">
    <location>
        <begin position="1"/>
        <end position="291"/>
    </location>
</feature>
<name>A0A4U1FE60_MONMO</name>
<evidence type="ECO:0000313" key="3">
    <source>
        <dbReference type="Proteomes" id="UP000308365"/>
    </source>
</evidence>
<protein>
    <submittedName>
        <fullName evidence="2">Uncharacterized protein</fullName>
    </submittedName>
</protein>
<dbReference type="EMBL" id="RWIC01000199">
    <property type="protein sequence ID" value="TKC47677.1"/>
    <property type="molecule type" value="Genomic_DNA"/>
</dbReference>
<proteinExistence type="predicted"/>
<sequence length="1274" mass="136276">HPNSDFFYRARRPHRSDRRQLQETSSRGHVARPLPAPCPPPGSVLRADAVTADPGAGPPGPRERRAASGGAEPPLSPPPPRRLIRGLSVPPGDAGPGRALGSAPSGLANFAGPAARRAAPRAHVRSGCGAAGTSAGLGDQGLSPAPGRGASCWPEAGAGRLCPPPLPGRSSARRAESLAGGPGSGGAAPPRTPGARRPPGQEKQRPPRPPQRLGRAAGRLGRSLAEPAALGFPGSASGEPLLPEPSGSCAGRVSRGRARRRRRRRRGEGGRALPRQAFKRTAQGGEQDKGEAWDLETVLQVPPAARKPTLVLKFAENEKAERDMEICQGLEGEVFPKGHALPRVAVSMEVAEDHGPRDLVLQPGCSDGLLQPGARERLSPIPRALHLRLLIRRCHQVQGVERLSTSFIDPRQEANHSCLRVGSGNVKDYFPLRPEKQNSEAPDPSMKNTSPPPAAASLLSDEGERSRDSNIYHQKAKETAAHSSATTSGKSSLTLHRTGTVAMTPGNLVLAFDPSDPTGPGCLLVGGGRAFRICTCLGKATGCIFRSPDPSPPNPPLPPPSPLFDLIARFDGDRPVMSLVEACEPSAYEGREEVAATEAGDSGGSRMDGEDGAGGLQRGCREARGLDEMNAICRLWNRTRTGTESPDFRPAQGNVLRVCGAETDESEGACQEQREDCNVVQHVQDPKGGGGQDPSRCRERLERSLPSPTRASRGREADEQTAEHGVLSSEAFRDAVRPGLPGACREEMELICPFNPSPMAKFTDPRPLIPFPLEVDSSGFSHLHPVLKLACSLPAEVLPYHAGAHGHTRVPNDVALAPMPAGFALDQTSFCDRLVANRPGGRACPYITLQKQTGKQSPFLTSVHHLYICPYTFPYKLCIFTLAPSKGKVCQAPREDDPSTCARLSPFRPISDPRKVATQSAHPSRETKGQLPFGGYFQPIREHAAAGAVAFNKPPEKWPQGLLVERESLLPQKEWGAGVHRYSAIGELAGDGALARASSSEELIQPHSQPQLLKLSTVYLSSRTAWTKGSGNRTQFTRWSPAPPGPASGASHPAADVTRFRCGRRPLPASRLLLAWQEATGLRLLSSSPEFHQRTSKVQAYCQAQEFPEVCQASSQESKMHLGKMQEPDMETLAASWTEGPNGLSIYRMEPQHTCTNLKKQPWGRGSGTLDAKAHFKGHRQSQEAASVTLVTRLEDQTVLQTIAVSVSLGSPMQNRNPFPGEELDGDIAGDQQSLAALLAGNGTSLAMGTGCNYGEWFEMLQFMSGPTFGEMRR</sequence>
<comment type="caution">
    <text evidence="2">The sequence shown here is derived from an EMBL/GenBank/DDBJ whole genome shotgun (WGS) entry which is preliminary data.</text>
</comment>
<evidence type="ECO:0000313" key="2">
    <source>
        <dbReference type="EMBL" id="TKC47677.1"/>
    </source>
</evidence>
<feature type="compositionally biased region" description="Basic residues" evidence="1">
    <location>
        <begin position="254"/>
        <end position="266"/>
    </location>
</feature>
<organism evidence="2 3">
    <name type="scientific">Monodon monoceros</name>
    <name type="common">Narwhal</name>
    <name type="synonym">Ceratodon monodon</name>
    <dbReference type="NCBI Taxonomy" id="40151"/>
    <lineage>
        <taxon>Eukaryota</taxon>
        <taxon>Metazoa</taxon>
        <taxon>Chordata</taxon>
        <taxon>Craniata</taxon>
        <taxon>Vertebrata</taxon>
        <taxon>Euteleostomi</taxon>
        <taxon>Mammalia</taxon>
        <taxon>Eutheria</taxon>
        <taxon>Laurasiatheria</taxon>
        <taxon>Artiodactyla</taxon>
        <taxon>Whippomorpha</taxon>
        <taxon>Cetacea</taxon>
        <taxon>Odontoceti</taxon>
        <taxon>Monodontidae</taxon>
        <taxon>Monodon</taxon>
    </lineage>
</organism>
<feature type="region of interest" description="Disordered" evidence="1">
    <location>
        <begin position="596"/>
        <end position="616"/>
    </location>
</feature>
<feature type="region of interest" description="Disordered" evidence="1">
    <location>
        <begin position="429"/>
        <end position="467"/>
    </location>
</feature>
<reference evidence="3" key="1">
    <citation type="journal article" date="2019" name="IScience">
        <title>Narwhal Genome Reveals Long-Term Low Genetic Diversity despite Current Large Abundance Size.</title>
        <authorList>
            <person name="Westbury M.V."/>
            <person name="Petersen B."/>
            <person name="Garde E."/>
            <person name="Heide-Jorgensen M.P."/>
            <person name="Lorenzen E.D."/>
        </authorList>
    </citation>
    <scope>NUCLEOTIDE SEQUENCE [LARGE SCALE GENOMIC DNA]</scope>
</reference>
<feature type="compositionally biased region" description="Basic and acidic residues" evidence="1">
    <location>
        <begin position="713"/>
        <end position="722"/>
    </location>
</feature>
<feature type="compositionally biased region" description="Low complexity" evidence="1">
    <location>
        <begin position="187"/>
        <end position="198"/>
    </location>
</feature>
<feature type="region of interest" description="Disordered" evidence="1">
    <location>
        <begin position="1027"/>
        <end position="1054"/>
    </location>
</feature>
<accession>A0A4U1FE60</accession>
<dbReference type="AlphaFoldDB" id="A0A4U1FE60"/>
<dbReference type="Proteomes" id="UP000308365">
    <property type="component" value="Unassembled WGS sequence"/>
</dbReference>
<feature type="non-terminal residue" evidence="2">
    <location>
        <position position="1"/>
    </location>
</feature>